<dbReference type="Proteomes" id="UP000676565">
    <property type="component" value="Unassembled WGS sequence"/>
</dbReference>
<protein>
    <submittedName>
        <fullName evidence="1">Uncharacterized protein</fullName>
    </submittedName>
</protein>
<sequence>MLVAELCHGLTEERFERCLTTVDGAVHRALVARPELTRWQPERIAEVGLIEP</sequence>
<evidence type="ECO:0000313" key="2">
    <source>
        <dbReference type="Proteomes" id="UP000676565"/>
    </source>
</evidence>
<reference evidence="1 2" key="1">
    <citation type="submission" date="2021-04" db="EMBL/GenBank/DDBJ databases">
        <authorList>
            <person name="Ivanova A."/>
        </authorList>
    </citation>
    <scope>NUCLEOTIDE SEQUENCE [LARGE SCALE GENOMIC DNA]</scope>
    <source>
        <strain evidence="1 2">G18</strain>
    </source>
</reference>
<keyword evidence="2" id="KW-1185">Reference proteome</keyword>
<evidence type="ECO:0000313" key="1">
    <source>
        <dbReference type="EMBL" id="MBP3959962.1"/>
    </source>
</evidence>
<dbReference type="EMBL" id="JAGKQQ010000001">
    <property type="protein sequence ID" value="MBP3959962.1"/>
    <property type="molecule type" value="Genomic_DNA"/>
</dbReference>
<comment type="caution">
    <text evidence="1">The sequence shown here is derived from an EMBL/GenBank/DDBJ whole genome shotgun (WGS) entry which is preliminary data.</text>
</comment>
<accession>A0ABS5C1V7</accession>
<name>A0ABS5C1V7_9BACT</name>
<organism evidence="1 2">
    <name type="scientific">Gemmata palustris</name>
    <dbReference type="NCBI Taxonomy" id="2822762"/>
    <lineage>
        <taxon>Bacteria</taxon>
        <taxon>Pseudomonadati</taxon>
        <taxon>Planctomycetota</taxon>
        <taxon>Planctomycetia</taxon>
        <taxon>Gemmatales</taxon>
        <taxon>Gemmataceae</taxon>
        <taxon>Gemmata</taxon>
    </lineage>
</organism>
<gene>
    <name evidence="1" type="ORF">J8F10_32370</name>
</gene>
<dbReference type="RefSeq" id="WP_210660895.1">
    <property type="nucleotide sequence ID" value="NZ_JAGKQQ010000001.1"/>
</dbReference>
<proteinExistence type="predicted"/>